<organism evidence="2 3">
    <name type="scientific">Thalassotalea insulae</name>
    <dbReference type="NCBI Taxonomy" id="2056778"/>
    <lineage>
        <taxon>Bacteria</taxon>
        <taxon>Pseudomonadati</taxon>
        <taxon>Pseudomonadota</taxon>
        <taxon>Gammaproteobacteria</taxon>
        <taxon>Alteromonadales</taxon>
        <taxon>Colwelliaceae</taxon>
        <taxon>Thalassotalea</taxon>
    </lineage>
</organism>
<comment type="caution">
    <text evidence="2">The sequence shown here is derived from an EMBL/GenBank/DDBJ whole genome shotgun (WGS) entry which is preliminary data.</text>
</comment>
<keyword evidence="3" id="KW-1185">Reference proteome</keyword>
<proteinExistence type="predicted"/>
<dbReference type="PANTHER" id="PTHR42924:SF3">
    <property type="entry name" value="POLYMERASE_HISTIDINOL PHOSPHATASE N-TERMINAL DOMAIN-CONTAINING PROTEIN"/>
    <property type="match status" value="1"/>
</dbReference>
<accession>A0ABQ6GWV8</accession>
<dbReference type="InterPro" id="IPR004013">
    <property type="entry name" value="PHP_dom"/>
</dbReference>
<dbReference type="CDD" id="cd07438">
    <property type="entry name" value="PHP_HisPPase_AMP"/>
    <property type="match status" value="1"/>
</dbReference>
<evidence type="ECO:0000313" key="2">
    <source>
        <dbReference type="EMBL" id="GLX79837.1"/>
    </source>
</evidence>
<dbReference type="EMBL" id="BSST01000001">
    <property type="protein sequence ID" value="GLX79837.1"/>
    <property type="molecule type" value="Genomic_DNA"/>
</dbReference>
<name>A0ABQ6GWV8_9GAMM</name>
<dbReference type="SMART" id="SM00481">
    <property type="entry name" value="POLIIIAc"/>
    <property type="match status" value="1"/>
</dbReference>
<dbReference type="InterPro" id="IPR052018">
    <property type="entry name" value="PHP_domain"/>
</dbReference>
<evidence type="ECO:0000313" key="3">
    <source>
        <dbReference type="Proteomes" id="UP001157186"/>
    </source>
</evidence>
<feature type="domain" description="Polymerase/histidinol phosphatase N-terminal" evidence="1">
    <location>
        <begin position="17"/>
        <end position="84"/>
    </location>
</feature>
<dbReference type="InterPro" id="IPR003141">
    <property type="entry name" value="Pol/His_phosphatase_N"/>
</dbReference>
<evidence type="ECO:0000259" key="1">
    <source>
        <dbReference type="SMART" id="SM00481"/>
    </source>
</evidence>
<dbReference type="Gene3D" id="1.10.150.650">
    <property type="match status" value="1"/>
</dbReference>
<sequence>MPAMSTGNFTVKENSRVDFHSHTNCSDGGLSPQELIERAVNFQIDVLAITDHDTTSALSIARSYILEKNLPITLIDGIEISTSWQGFEIHIVGLNIDETHPALRQLIEQQQLARENRATAIGEKLTKVGFTEVYQQAKQLAGQGSITRAHFAKVLLQQGHVSNLQSAFDKYIGKGKRAYVKPDWCTVEHAVDVIHQAGGSAVMAHPVRYDMTTKWLRRLVLQFKAAGGDGLEIVLPQMNNEQRQLMLSFCLEYDLLASMGSDFHYPSRWSDLGRNLVMPEQATPVWQQWQPNP</sequence>
<dbReference type="Pfam" id="PF02811">
    <property type="entry name" value="PHP"/>
    <property type="match status" value="1"/>
</dbReference>
<dbReference type="PANTHER" id="PTHR42924">
    <property type="entry name" value="EXONUCLEASE"/>
    <property type="match status" value="1"/>
</dbReference>
<dbReference type="Gene3D" id="3.20.20.140">
    <property type="entry name" value="Metal-dependent hydrolases"/>
    <property type="match status" value="1"/>
</dbReference>
<reference evidence="2 3" key="1">
    <citation type="submission" date="2023-03" db="EMBL/GenBank/DDBJ databases">
        <title>Draft genome sequence of Thalassotalea insulae KCTC 62186T.</title>
        <authorList>
            <person name="Sawabe T."/>
        </authorList>
    </citation>
    <scope>NUCLEOTIDE SEQUENCE [LARGE SCALE GENOMIC DNA]</scope>
    <source>
        <strain evidence="2 3">KCTC 62186</strain>
    </source>
</reference>
<dbReference type="InterPro" id="IPR016195">
    <property type="entry name" value="Pol/histidinol_Pase-like"/>
</dbReference>
<dbReference type="RefSeq" id="WP_284245776.1">
    <property type="nucleotide sequence ID" value="NZ_BSST01000001.1"/>
</dbReference>
<dbReference type="Proteomes" id="UP001157186">
    <property type="component" value="Unassembled WGS sequence"/>
</dbReference>
<dbReference type="NCBIfam" id="NF047791">
    <property type="entry name" value="RNaseRnm"/>
    <property type="match status" value="1"/>
</dbReference>
<dbReference type="SUPFAM" id="SSF89550">
    <property type="entry name" value="PHP domain-like"/>
    <property type="match status" value="1"/>
</dbReference>
<gene>
    <name evidence="2" type="primary">trpH</name>
    <name evidence="2" type="ORF">tinsulaeT_31770</name>
</gene>
<protein>
    <submittedName>
        <fullName evidence="2">Phosphatase</fullName>
    </submittedName>
</protein>